<evidence type="ECO:0000256" key="2">
    <source>
        <dbReference type="SAM" id="Phobius"/>
    </source>
</evidence>
<dbReference type="AlphaFoldDB" id="A0A078MQI8"/>
<evidence type="ECO:0000313" key="4">
    <source>
        <dbReference type="EMBL" id="CEA07106.1"/>
    </source>
</evidence>
<gene>
    <name evidence="4" type="ORF">BN1051_00419</name>
</gene>
<feature type="region of interest" description="Disordered" evidence="1">
    <location>
        <begin position="1"/>
        <end position="24"/>
    </location>
</feature>
<feature type="compositionally biased region" description="Basic and acidic residues" evidence="1">
    <location>
        <begin position="492"/>
        <end position="507"/>
    </location>
</feature>
<name>A0A078MQI8_9MICC</name>
<feature type="domain" description="YdbS-like PH" evidence="3">
    <location>
        <begin position="262"/>
        <end position="325"/>
    </location>
</feature>
<feature type="transmembrane region" description="Helical" evidence="2">
    <location>
        <begin position="73"/>
        <end position="95"/>
    </location>
</feature>
<organism evidence="4">
    <name type="scientific">Arthrobacter saudimassiliensis</name>
    <dbReference type="NCBI Taxonomy" id="1461584"/>
    <lineage>
        <taxon>Bacteria</taxon>
        <taxon>Bacillati</taxon>
        <taxon>Actinomycetota</taxon>
        <taxon>Actinomycetes</taxon>
        <taxon>Micrococcales</taxon>
        <taxon>Micrococcaceae</taxon>
        <taxon>Arthrobacter</taxon>
    </lineage>
</organism>
<evidence type="ECO:0000256" key="1">
    <source>
        <dbReference type="SAM" id="MobiDB-lite"/>
    </source>
</evidence>
<dbReference type="Pfam" id="PF03703">
    <property type="entry name" value="bPH_2"/>
    <property type="match status" value="3"/>
</dbReference>
<feature type="domain" description="YdbS-like PH" evidence="3">
    <location>
        <begin position="95"/>
        <end position="174"/>
    </location>
</feature>
<dbReference type="InterPro" id="IPR014529">
    <property type="entry name" value="UCP026631"/>
</dbReference>
<protein>
    <submittedName>
        <fullName evidence="4">Bacterial membrane flanked domain protein</fullName>
    </submittedName>
</protein>
<feature type="region of interest" description="Disordered" evidence="1">
    <location>
        <begin position="466"/>
        <end position="507"/>
    </location>
</feature>
<dbReference type="EMBL" id="LN483070">
    <property type="protein sequence ID" value="CEA07106.1"/>
    <property type="molecule type" value="Genomic_DNA"/>
</dbReference>
<dbReference type="InterPro" id="IPR005182">
    <property type="entry name" value="YdbS-like_PH"/>
</dbReference>
<dbReference type="PIRSF" id="PIRSF026631">
    <property type="entry name" value="UCP026631"/>
    <property type="match status" value="1"/>
</dbReference>
<accession>A0A078MQI8</accession>
<feature type="transmembrane region" description="Helical" evidence="2">
    <location>
        <begin position="210"/>
        <end position="231"/>
    </location>
</feature>
<keyword evidence="2" id="KW-1133">Transmembrane helix</keyword>
<feature type="compositionally biased region" description="Basic and acidic residues" evidence="1">
    <location>
        <begin position="466"/>
        <end position="484"/>
    </location>
</feature>
<feature type="domain" description="YdbS-like PH" evidence="3">
    <location>
        <begin position="385"/>
        <end position="452"/>
    </location>
</feature>
<keyword evidence="2" id="KW-0812">Transmembrane</keyword>
<dbReference type="PATRIC" id="fig|1461584.3.peg.408"/>
<dbReference type="PANTHER" id="PTHR34473">
    <property type="entry name" value="UPF0699 TRANSMEMBRANE PROTEIN YDBS"/>
    <property type="match status" value="1"/>
</dbReference>
<sequence>MTGDDAAAAPGTRPDGQLPAPGADAEETWHRVHPVSPLVRGWIALVAILYFAGRERAEAFFEHGDLGLDDFPLLQVLLALAGVLLIIAVAFYLSWRFTRYQLTREHVRVHSGVVFRQQRQARLDRVQAIDVIQPLLARVFGLAELRFEVADSGESAVRLAYLKLDDAQKLRAAILARASGAAAGTDADTEEAPELPVVALRPGRVIASTLLSGTTVFLVIFGLGGTAILGFATREPLSLAVLVPILAGTVGSYWSQFSSGFNFRAAASPDGLRIRSGLLDTRAQTVPPGRIQAISIVQPMLWRFPGWYRITVNVAGYSGGDADGRTRLLPAGTRDEVFRVLALALPDPGTAEPIEVFSAGMDGSGDAWGYTTTPRRGRWLAPLAWRRNGYAATGTALLARSGRLRRQLDIVPHARTQSMALHQGPLNRRFALADLRLHSTAGPVSPRILQLDAGTARALFVEQAGRAREARRRDRTERWREAEARTSGPAPADRHQPAPEELPDEHR</sequence>
<keyword evidence="2" id="KW-0472">Membrane</keyword>
<proteinExistence type="predicted"/>
<reference evidence="4" key="1">
    <citation type="submission" date="2014-07" db="EMBL/GenBank/DDBJ databases">
        <authorList>
            <person name="Urmite Genomes Urmite Genomes"/>
        </authorList>
    </citation>
    <scope>NUCLEOTIDE SEQUENCE</scope>
    <source>
        <strain evidence="4">11W110_air</strain>
    </source>
</reference>
<evidence type="ECO:0000259" key="3">
    <source>
        <dbReference type="Pfam" id="PF03703"/>
    </source>
</evidence>
<dbReference type="PANTHER" id="PTHR34473:SF2">
    <property type="entry name" value="UPF0699 TRANSMEMBRANE PROTEIN YDBT"/>
    <property type="match status" value="1"/>
</dbReference>